<dbReference type="Pfam" id="PF02452">
    <property type="entry name" value="PemK_toxin"/>
    <property type="match status" value="1"/>
</dbReference>
<reference evidence="1 2" key="1">
    <citation type="submission" date="2017-09" db="EMBL/GenBank/DDBJ databases">
        <title>Depth-based differentiation of microbial function through sediment-hosted aquifers and enrichment of novel symbionts in the deep terrestrial subsurface.</title>
        <authorList>
            <person name="Probst A.J."/>
            <person name="Ladd B."/>
            <person name="Jarett J.K."/>
            <person name="Geller-Mcgrath D.E."/>
            <person name="Sieber C.M."/>
            <person name="Emerson J.B."/>
            <person name="Anantharaman K."/>
            <person name="Thomas B.C."/>
            <person name="Malmstrom R."/>
            <person name="Stieglmeier M."/>
            <person name="Klingl A."/>
            <person name="Woyke T."/>
            <person name="Ryan C.M."/>
            <person name="Banfield J.F."/>
        </authorList>
    </citation>
    <scope>NUCLEOTIDE SEQUENCE [LARGE SCALE GENOMIC DNA]</scope>
    <source>
        <strain evidence="1">CG11_big_fil_rev_8_21_14_0_20_46_11</strain>
    </source>
</reference>
<dbReference type="PANTHER" id="PTHR33988:SF3">
    <property type="entry name" value="ENDORIBONUCLEASE TOXIN CHPB-RELATED"/>
    <property type="match status" value="1"/>
</dbReference>
<keyword evidence="1" id="KW-0378">Hydrolase</keyword>
<name>A0A2H0KDZ4_9BACT</name>
<organism evidence="1 2">
    <name type="scientific">Candidatus Taylorbacteria bacterium CG11_big_fil_rev_8_21_14_0_20_46_11</name>
    <dbReference type="NCBI Taxonomy" id="1975025"/>
    <lineage>
        <taxon>Bacteria</taxon>
        <taxon>Candidatus Tayloriibacteriota</taxon>
    </lineage>
</organism>
<proteinExistence type="predicted"/>
<dbReference type="InterPro" id="IPR011067">
    <property type="entry name" value="Plasmid_toxin/cell-grow_inhib"/>
</dbReference>
<protein>
    <submittedName>
        <fullName evidence="1">mRNA-degrading endonuclease</fullName>
    </submittedName>
</protein>
<sequence length="126" mass="14189">MWVKRLFNNEMSCPLSKYPKKGDIAWCALNPIRGHEQSGLRPCVVISGSIFNQKTGTAVVCPITSKDKKDYYFRIAIETPTVKGFVMADQIRTVDWKERGIRVDGSAGTLVLVEVYEKLTVLFDTT</sequence>
<comment type="caution">
    <text evidence="1">The sequence shown here is derived from an EMBL/GenBank/DDBJ whole genome shotgun (WGS) entry which is preliminary data.</text>
</comment>
<dbReference type="GO" id="GO:0004521">
    <property type="term" value="F:RNA endonuclease activity"/>
    <property type="evidence" value="ECO:0007669"/>
    <property type="project" value="TreeGrafter"/>
</dbReference>
<dbReference type="GO" id="GO:0016075">
    <property type="term" value="P:rRNA catabolic process"/>
    <property type="evidence" value="ECO:0007669"/>
    <property type="project" value="TreeGrafter"/>
</dbReference>
<dbReference type="Proteomes" id="UP000229342">
    <property type="component" value="Unassembled WGS sequence"/>
</dbReference>
<dbReference type="GO" id="GO:0006402">
    <property type="term" value="P:mRNA catabolic process"/>
    <property type="evidence" value="ECO:0007669"/>
    <property type="project" value="TreeGrafter"/>
</dbReference>
<dbReference type="PANTHER" id="PTHR33988">
    <property type="entry name" value="ENDORIBONUCLEASE MAZF-RELATED"/>
    <property type="match status" value="1"/>
</dbReference>
<keyword evidence="1" id="KW-0540">Nuclease</keyword>
<dbReference type="EMBL" id="PCVG01000039">
    <property type="protein sequence ID" value="PIQ68624.1"/>
    <property type="molecule type" value="Genomic_DNA"/>
</dbReference>
<dbReference type="InterPro" id="IPR003477">
    <property type="entry name" value="PemK-like"/>
</dbReference>
<evidence type="ECO:0000313" key="2">
    <source>
        <dbReference type="Proteomes" id="UP000229342"/>
    </source>
</evidence>
<accession>A0A2H0KDZ4</accession>
<dbReference type="SUPFAM" id="SSF50118">
    <property type="entry name" value="Cell growth inhibitor/plasmid maintenance toxic component"/>
    <property type="match status" value="1"/>
</dbReference>
<evidence type="ECO:0000313" key="1">
    <source>
        <dbReference type="EMBL" id="PIQ68624.1"/>
    </source>
</evidence>
<dbReference type="Gene3D" id="2.30.30.110">
    <property type="match status" value="1"/>
</dbReference>
<dbReference type="AlphaFoldDB" id="A0A2H0KDZ4"/>
<dbReference type="GO" id="GO:0003677">
    <property type="term" value="F:DNA binding"/>
    <property type="evidence" value="ECO:0007669"/>
    <property type="project" value="InterPro"/>
</dbReference>
<gene>
    <name evidence="1" type="ORF">COV91_03135</name>
</gene>
<keyword evidence="1" id="KW-0255">Endonuclease</keyword>